<reference evidence="18 19" key="1">
    <citation type="submission" date="2024-04" db="EMBL/GenBank/DDBJ databases">
        <title>Novel species of the genus Ideonella isolated from streams.</title>
        <authorList>
            <person name="Lu H."/>
        </authorList>
    </citation>
    <scope>NUCLEOTIDE SEQUENCE [LARGE SCALE GENOMIC DNA]</scope>
    <source>
        <strain evidence="18 19">BYS139W</strain>
    </source>
</reference>
<evidence type="ECO:0000256" key="9">
    <source>
        <dbReference type="ARBA" id="ARBA00038945"/>
    </source>
</evidence>
<evidence type="ECO:0000256" key="1">
    <source>
        <dbReference type="ARBA" id="ARBA00010876"/>
    </source>
</evidence>
<feature type="compositionally biased region" description="Pro residues" evidence="16">
    <location>
        <begin position="31"/>
        <end position="40"/>
    </location>
</feature>
<evidence type="ECO:0000256" key="11">
    <source>
        <dbReference type="ARBA" id="ARBA00041266"/>
    </source>
</evidence>
<comment type="caution">
    <text evidence="18">The sequence shown here is derived from an EMBL/GenBank/DDBJ whole genome shotgun (WGS) entry which is preliminary data.</text>
</comment>
<dbReference type="InterPro" id="IPR006224">
    <property type="entry name" value="PsdUridine_synth_RluA-like_CS"/>
</dbReference>
<evidence type="ECO:0000256" key="5">
    <source>
        <dbReference type="ARBA" id="ARBA00036184"/>
    </source>
</evidence>
<keyword evidence="19" id="KW-1185">Reference proteome</keyword>
<evidence type="ECO:0000256" key="14">
    <source>
        <dbReference type="ARBA" id="ARBA00042883"/>
    </source>
</evidence>
<keyword evidence="2" id="KW-0698">rRNA processing</keyword>
<evidence type="ECO:0000256" key="2">
    <source>
        <dbReference type="ARBA" id="ARBA00022552"/>
    </source>
</evidence>
<evidence type="ECO:0000256" key="3">
    <source>
        <dbReference type="ARBA" id="ARBA00022694"/>
    </source>
</evidence>
<proteinExistence type="inferred from homology"/>
<comment type="catalytic activity">
    <reaction evidence="5">
        <text>uridine(32) in tRNA = pseudouridine(32) in tRNA</text>
        <dbReference type="Rhea" id="RHEA:42544"/>
        <dbReference type="Rhea" id="RHEA-COMP:10107"/>
        <dbReference type="Rhea" id="RHEA-COMP:10108"/>
        <dbReference type="ChEBI" id="CHEBI:65314"/>
        <dbReference type="ChEBI" id="CHEBI:65315"/>
        <dbReference type="EC" id="5.4.99.28"/>
    </reaction>
</comment>
<evidence type="ECO:0000256" key="10">
    <source>
        <dbReference type="ARBA" id="ARBA00039988"/>
    </source>
</evidence>
<feature type="domain" description="Pseudouridine synthase RsuA/RluA-like" evidence="17">
    <location>
        <begin position="58"/>
        <end position="206"/>
    </location>
</feature>
<gene>
    <name evidence="18" type="ORF">AACH11_07085</name>
</gene>
<dbReference type="PANTHER" id="PTHR21600">
    <property type="entry name" value="MITOCHONDRIAL RNA PSEUDOURIDINE SYNTHASE"/>
    <property type="match status" value="1"/>
</dbReference>
<dbReference type="GO" id="GO:0016853">
    <property type="term" value="F:isomerase activity"/>
    <property type="evidence" value="ECO:0007669"/>
    <property type="project" value="UniProtKB-KW"/>
</dbReference>
<evidence type="ECO:0000259" key="17">
    <source>
        <dbReference type="Pfam" id="PF00849"/>
    </source>
</evidence>
<keyword evidence="4 18" id="KW-0413">Isomerase</keyword>
<dbReference type="InterPro" id="IPR050188">
    <property type="entry name" value="RluA_PseudoU_synthase"/>
</dbReference>
<dbReference type="Gene3D" id="3.30.2350.10">
    <property type="entry name" value="Pseudouridine synthase"/>
    <property type="match status" value="1"/>
</dbReference>
<dbReference type="RefSeq" id="WP_341373495.1">
    <property type="nucleotide sequence ID" value="NZ_JBBUTF010000005.1"/>
</dbReference>
<evidence type="ECO:0000256" key="7">
    <source>
        <dbReference type="ARBA" id="ARBA00037305"/>
    </source>
</evidence>
<comment type="similarity">
    <text evidence="1">Belongs to the pseudouridine synthase RluA family.</text>
</comment>
<dbReference type="SUPFAM" id="SSF55120">
    <property type="entry name" value="Pseudouridine synthase"/>
    <property type="match status" value="1"/>
</dbReference>
<dbReference type="CDD" id="cd02869">
    <property type="entry name" value="PseudoU_synth_RluA_like"/>
    <property type="match status" value="1"/>
</dbReference>
<feature type="region of interest" description="Disordered" evidence="16">
    <location>
        <begin position="1"/>
        <end position="43"/>
    </location>
</feature>
<keyword evidence="3" id="KW-0819">tRNA processing</keyword>
<dbReference type="Pfam" id="PF00849">
    <property type="entry name" value="PseudoU_synth_2"/>
    <property type="match status" value="1"/>
</dbReference>
<dbReference type="EMBL" id="JBBUTF010000005">
    <property type="protein sequence ID" value="MEK8025720.1"/>
    <property type="molecule type" value="Genomic_DNA"/>
</dbReference>
<comment type="function">
    <text evidence="7">Dual specificity enzyme that catalyzes the synthesis of pseudouridine from uracil-746 in 23S ribosomal RNA and from uracil-32 in the anticodon stem and loop of transfer RNAs.</text>
</comment>
<dbReference type="PROSITE" id="PS01129">
    <property type="entry name" value="PSI_RLU"/>
    <property type="match status" value="1"/>
</dbReference>
<evidence type="ECO:0000256" key="6">
    <source>
        <dbReference type="ARBA" id="ARBA00036916"/>
    </source>
</evidence>
<feature type="region of interest" description="Disordered" evidence="16">
    <location>
        <begin position="241"/>
        <end position="279"/>
    </location>
</feature>
<dbReference type="Proteomes" id="UP001368500">
    <property type="component" value="Unassembled WGS sequence"/>
</dbReference>
<evidence type="ECO:0000256" key="13">
    <source>
        <dbReference type="ARBA" id="ARBA00042844"/>
    </source>
</evidence>
<dbReference type="EC" id="5.4.99.29" evidence="9"/>
<organism evidence="18 19">
    <name type="scientific">Pseudaquabacterium rugosum</name>
    <dbReference type="NCBI Taxonomy" id="2984194"/>
    <lineage>
        <taxon>Bacteria</taxon>
        <taxon>Pseudomonadati</taxon>
        <taxon>Pseudomonadota</taxon>
        <taxon>Betaproteobacteria</taxon>
        <taxon>Burkholderiales</taxon>
        <taxon>Sphaerotilaceae</taxon>
        <taxon>Pseudaquabacterium</taxon>
    </lineage>
</organism>
<evidence type="ECO:0000256" key="12">
    <source>
        <dbReference type="ARBA" id="ARBA00042372"/>
    </source>
</evidence>
<dbReference type="InterPro" id="IPR006145">
    <property type="entry name" value="PsdUridine_synth_RsuA/RluA"/>
</dbReference>
<evidence type="ECO:0000256" key="15">
    <source>
        <dbReference type="ARBA" id="ARBA00043143"/>
    </source>
</evidence>
<protein>
    <recommendedName>
        <fullName evidence="10">Dual-specificity RNA pseudouridine synthase RluA</fullName>
        <ecNumber evidence="8">5.4.99.28</ecNumber>
        <ecNumber evidence="9">5.4.99.29</ecNumber>
    </recommendedName>
    <alternativeName>
        <fullName evidence="11">23S rRNA pseudouridine(746) synthase</fullName>
    </alternativeName>
    <alternativeName>
        <fullName evidence="14">Ribosomal large subunit pseudouridine synthase A</fullName>
    </alternativeName>
    <alternativeName>
        <fullName evidence="13">rRNA pseudouridylate synthase A</fullName>
    </alternativeName>
    <alternativeName>
        <fullName evidence="15">rRNA-uridine isomerase A</fullName>
    </alternativeName>
    <alternativeName>
        <fullName evidence="12">tRNA pseudouridine(32) synthase</fullName>
    </alternativeName>
</protein>
<evidence type="ECO:0000256" key="4">
    <source>
        <dbReference type="ARBA" id="ARBA00023235"/>
    </source>
</evidence>
<dbReference type="InterPro" id="IPR020103">
    <property type="entry name" value="PsdUridine_synth_cat_dom_sf"/>
</dbReference>
<name>A0ABU9B762_9BURK</name>
<comment type="catalytic activity">
    <reaction evidence="6">
        <text>uridine(746) in 23S rRNA = pseudouridine(746) in 23S rRNA</text>
        <dbReference type="Rhea" id="RHEA:42548"/>
        <dbReference type="Rhea" id="RHEA-COMP:10109"/>
        <dbReference type="Rhea" id="RHEA-COMP:10110"/>
        <dbReference type="ChEBI" id="CHEBI:65314"/>
        <dbReference type="ChEBI" id="CHEBI:65315"/>
        <dbReference type="EC" id="5.4.99.29"/>
    </reaction>
</comment>
<feature type="compositionally biased region" description="Pro residues" evidence="16">
    <location>
        <begin position="241"/>
        <end position="257"/>
    </location>
</feature>
<evidence type="ECO:0000256" key="8">
    <source>
        <dbReference type="ARBA" id="ARBA00038944"/>
    </source>
</evidence>
<evidence type="ECO:0000313" key="19">
    <source>
        <dbReference type="Proteomes" id="UP001368500"/>
    </source>
</evidence>
<accession>A0ABU9B762</accession>
<dbReference type="PANTHER" id="PTHR21600:SF91">
    <property type="entry name" value="DUAL-SPECIFICITY RNA PSEUDOURIDINE SYNTHASE RLUA"/>
    <property type="match status" value="1"/>
</dbReference>
<evidence type="ECO:0000313" key="18">
    <source>
        <dbReference type="EMBL" id="MEK8025720.1"/>
    </source>
</evidence>
<evidence type="ECO:0000256" key="16">
    <source>
        <dbReference type="SAM" id="MobiDB-lite"/>
    </source>
</evidence>
<sequence>MSEPELNPLPPSIGPGAPADPRTDTADAPPRWRPPPPRPAEPGALEAPLRVIHADARLIVIDKPAGLLCVPGRGPEGADCLAQRVVARYPTALVVHRLDMATSGLVLMAGDAAMQRWLGLAFERRRMHKRYEAVVAGLLQADAGEIDQPMVVDWPRRPLQKICPVEGRPALTRWRVLARDPVRGTTRVALEPVTGRSHQLRLHMASIGHPILGDELYAPDPWVEAAPRLLLHACHLRLPPLPPLPETPPSPPRPDTPPAETGTGADTASGPVFDCPAPF</sequence>
<dbReference type="EC" id="5.4.99.28" evidence="8"/>